<dbReference type="UniPathway" id="UPA00667"/>
<feature type="binding site" evidence="7">
    <location>
        <position position="131"/>
    </location>
    <ligand>
        <name>substrate</name>
    </ligand>
</feature>
<name>A0A7Z2V7M5_XANCA</name>
<dbReference type="RefSeq" id="WP_168968526.1">
    <property type="nucleotide sequence ID" value="NZ_CP051651.1"/>
</dbReference>
<comment type="catalytic activity">
    <reaction evidence="5">
        <text>Hydrolysis of terminal non-reducing alpha-L-arabinofuranoside residues in alpha-L-arabinosides.</text>
        <dbReference type="EC" id="3.2.1.55"/>
    </reaction>
</comment>
<dbReference type="GO" id="GO:0046558">
    <property type="term" value="F:arabinan endo-1,5-alpha-L-arabinosidase activity"/>
    <property type="evidence" value="ECO:0007669"/>
    <property type="project" value="InterPro"/>
</dbReference>
<dbReference type="PANTHER" id="PTHR43301">
    <property type="entry name" value="ARABINAN ENDO-1,5-ALPHA-L-ARABINOSIDASE"/>
    <property type="match status" value="1"/>
</dbReference>
<dbReference type="PIRSF" id="PIRSF026534">
    <property type="entry name" value="Endo_alpha-L-arabinosidase"/>
    <property type="match status" value="1"/>
</dbReference>
<feature type="binding site" evidence="7">
    <location>
        <begin position="166"/>
        <end position="169"/>
    </location>
    <ligand>
        <name>substrate</name>
    </ligand>
</feature>
<evidence type="ECO:0000256" key="3">
    <source>
        <dbReference type="ARBA" id="ARBA00022801"/>
    </source>
</evidence>
<evidence type="ECO:0000256" key="8">
    <source>
        <dbReference type="PIRSR" id="PIRSR606710-2"/>
    </source>
</evidence>
<proteinExistence type="inferred from homology"/>
<comment type="pathway">
    <text evidence="1 5">Glycan metabolism; L-arabinan degradation.</text>
</comment>
<dbReference type="InterPro" id="IPR006710">
    <property type="entry name" value="Glyco_hydro_43"/>
</dbReference>
<dbReference type="InterPro" id="IPR023296">
    <property type="entry name" value="Glyco_hydro_beta-prop_sf"/>
</dbReference>
<reference evidence="9 10" key="2">
    <citation type="submission" date="2020-04" db="EMBL/GenBank/DDBJ databases">
        <authorList>
            <person name="Fomenkov A."/>
            <person name="Anton B.P."/>
            <person name="Roberts R.J."/>
        </authorList>
    </citation>
    <scope>NUCLEOTIDE SEQUENCE [LARGE SCALE GENOMIC DNA]</scope>
    <source>
        <strain evidence="9 10">NEB122</strain>
    </source>
</reference>
<evidence type="ECO:0000256" key="1">
    <source>
        <dbReference type="ARBA" id="ARBA00004834"/>
    </source>
</evidence>
<dbReference type="EMBL" id="CP051651">
    <property type="protein sequence ID" value="QJD66489.1"/>
    <property type="molecule type" value="Genomic_DNA"/>
</dbReference>
<evidence type="ECO:0000256" key="5">
    <source>
        <dbReference type="PIRNR" id="PIRNR026534"/>
    </source>
</evidence>
<feature type="binding site" evidence="7">
    <location>
        <position position="58"/>
    </location>
    <ligand>
        <name>substrate</name>
    </ligand>
</feature>
<evidence type="ECO:0000256" key="6">
    <source>
        <dbReference type="PIRSR" id="PIRSR026534-1"/>
    </source>
</evidence>
<dbReference type="EC" id="3.2.1.55" evidence="5"/>
<dbReference type="PANTHER" id="PTHR43301:SF3">
    <property type="entry name" value="ARABINAN ENDO-1,5-ALPHA-L-ARABINOSIDASE A-RELATED"/>
    <property type="match status" value="1"/>
</dbReference>
<feature type="binding site" evidence="7">
    <location>
        <begin position="186"/>
        <end position="188"/>
    </location>
    <ligand>
        <name>substrate</name>
    </ligand>
</feature>
<feature type="site" description="Important for catalytic activity, responsible for pKa modulation of the active site Glu and correct orientation of both the proton donor and substrate" evidence="8">
    <location>
        <position position="169"/>
    </location>
</feature>
<evidence type="ECO:0000256" key="2">
    <source>
        <dbReference type="ARBA" id="ARBA00009865"/>
    </source>
</evidence>
<organism evidence="9 10">
    <name type="scientific">Xanthomonas campestris pv. badrii</name>
    <dbReference type="NCBI Taxonomy" id="149696"/>
    <lineage>
        <taxon>Bacteria</taxon>
        <taxon>Pseudomonadati</taxon>
        <taxon>Pseudomonadota</taxon>
        <taxon>Gammaproteobacteria</taxon>
        <taxon>Lysobacterales</taxon>
        <taxon>Lysobacteraceae</taxon>
        <taxon>Xanthomonas</taxon>
    </lineage>
</organism>
<evidence type="ECO:0000313" key="10">
    <source>
        <dbReference type="Proteomes" id="UP000503498"/>
    </source>
</evidence>
<dbReference type="Pfam" id="PF04616">
    <property type="entry name" value="Glyco_hydro_43"/>
    <property type="match status" value="1"/>
</dbReference>
<dbReference type="Gene3D" id="2.115.10.20">
    <property type="entry name" value="Glycosyl hydrolase domain, family 43"/>
    <property type="match status" value="1"/>
</dbReference>
<reference evidence="9 10" key="1">
    <citation type="submission" date="2020-04" db="EMBL/GenBank/DDBJ databases">
        <title>Genome-Wide Identification of 5-Methylcytosine Sites in Bacterial Genomes By High-Throughput Sequencing of MspJI Restriction Fragments.</title>
        <authorList>
            <person name="Wu V."/>
        </authorList>
    </citation>
    <scope>NUCLEOTIDE SEQUENCE [LARGE SCALE GENOMIC DNA]</scope>
    <source>
        <strain evidence="9 10">NEB122</strain>
    </source>
</reference>
<feature type="active site" description="Proton acceptor" evidence="6">
    <location>
        <position position="58"/>
    </location>
</feature>
<dbReference type="CDD" id="cd08998">
    <property type="entry name" value="GH43_Arb43a-like"/>
    <property type="match status" value="1"/>
</dbReference>
<dbReference type="InterPro" id="IPR050727">
    <property type="entry name" value="GH43_arabinanases"/>
</dbReference>
<keyword evidence="4 5" id="KW-0326">Glycosidase</keyword>
<dbReference type="GO" id="GO:0046556">
    <property type="term" value="F:alpha-L-arabinofuranosidase activity"/>
    <property type="evidence" value="ECO:0007669"/>
    <property type="project" value="UniProtKB-EC"/>
</dbReference>
<accession>A0A7Z2V7M5</accession>
<evidence type="ECO:0000256" key="4">
    <source>
        <dbReference type="ARBA" id="ARBA00023295"/>
    </source>
</evidence>
<dbReference type="SUPFAM" id="SSF75005">
    <property type="entry name" value="Arabinanase/levansucrase/invertase"/>
    <property type="match status" value="1"/>
</dbReference>
<sequence length="334" mass="35291">MRVGRGNRWEPVRAAGAARVGALALLCAAVGTVSGVDGAVAWAATGPGVVTGDTIVHDPSMLKLGDGRYYIYSTVGVVTSTDRTSFSHVGAIFGSVPGWVKTYNPSNEIWAPDVSLRGSKYLMYYTASSFGSNASAIGLASSSTGKPGSWKDQGIVYASRSGDDYNAIDGNLVVDASGKWWLTFGSFWSGIKLIQLDPGTGKQLASNTFRYSLASRPSPGAVEAPFIQQANGWYYLFVSFDACCKGASSTYKIAVGRARSVTGPYLDRAGVDMRNGGGTVIHAGQGSMHGPGGQSVFRDGDGDILVYHYYDDRGDARLGINRLGYDSKGWPVVQ</sequence>
<feature type="active site" description="Proton donor" evidence="6">
    <location>
        <position position="223"/>
    </location>
</feature>
<evidence type="ECO:0000313" key="9">
    <source>
        <dbReference type="EMBL" id="QJD66489.1"/>
    </source>
</evidence>
<comment type="similarity">
    <text evidence="2 5">Belongs to the glycosyl hydrolase 43 family.</text>
</comment>
<gene>
    <name evidence="9" type="ORF">HG421_01285</name>
</gene>
<dbReference type="Proteomes" id="UP000503498">
    <property type="component" value="Chromosome"/>
</dbReference>
<evidence type="ECO:0000256" key="7">
    <source>
        <dbReference type="PIRSR" id="PIRSR026534-2"/>
    </source>
</evidence>
<dbReference type="InterPro" id="IPR016840">
    <property type="entry name" value="Glyco_hydro_43_endo_a_Ara-ase"/>
</dbReference>
<protein>
    <recommendedName>
        <fullName evidence="5">Extracellular exo-alpha-(1-&gt;5)-L-arabinofuranosidase</fullName>
        <ecNumber evidence="5">3.2.1.55</ecNumber>
    </recommendedName>
</protein>
<dbReference type="AlphaFoldDB" id="A0A7Z2V7M5"/>
<dbReference type="GO" id="GO:0031222">
    <property type="term" value="P:arabinan catabolic process"/>
    <property type="evidence" value="ECO:0007669"/>
    <property type="project" value="UniProtKB-UniPathway"/>
</dbReference>
<keyword evidence="3 5" id="KW-0378">Hydrolase</keyword>